<dbReference type="SUPFAM" id="SSF52980">
    <property type="entry name" value="Restriction endonuclease-like"/>
    <property type="match status" value="1"/>
</dbReference>
<name>A0AB72VEY0_CORGB</name>
<dbReference type="AntiFam" id="ANF00015">
    <property type="entry name" value="tRNA translation"/>
</dbReference>
<reference evidence="1" key="1">
    <citation type="journal article" date="2007" name="Microbiology">
        <title>Comparative analysis of the Corynebacterium glutamicum group and complete genome sequence of strain R.</title>
        <authorList>
            <person name="Yukawa H."/>
            <person name="Omumasaba C.A."/>
            <person name="Nonaka H."/>
            <person name="Kos P."/>
            <person name="Okai N."/>
            <person name="Suzuki N."/>
            <person name="Suda M."/>
            <person name="Tsuge Y."/>
            <person name="Watanabe J."/>
            <person name="Ikeda Y."/>
            <person name="Vertes A.A."/>
            <person name="Inui M."/>
        </authorList>
    </citation>
    <scope>NUCLEOTIDE SEQUENCE</scope>
    <source>
        <strain evidence="1">R</strain>
    </source>
</reference>
<dbReference type="AlphaFoldDB" id="A0AB72VEY0"/>
<organism evidence="1">
    <name type="scientific">Corynebacterium glutamicum (strain R)</name>
    <dbReference type="NCBI Taxonomy" id="340322"/>
    <lineage>
        <taxon>Bacteria</taxon>
        <taxon>Bacillati</taxon>
        <taxon>Actinomycetota</taxon>
        <taxon>Actinomycetes</taxon>
        <taxon>Mycobacteriales</taxon>
        <taxon>Corynebacteriaceae</taxon>
        <taxon>Corynebacterium</taxon>
    </lineage>
</organism>
<dbReference type="Proteomes" id="UP000006698">
    <property type="component" value="Chromosome"/>
</dbReference>
<dbReference type="Gene3D" id="3.40.960.10">
    <property type="entry name" value="VSR Endonuclease"/>
    <property type="match status" value="1"/>
</dbReference>
<gene>
    <name evidence="1" type="ordered locus">cgR_6003</name>
</gene>
<protein>
    <recommendedName>
        <fullName evidence="2">DUF559 domain-containing protein</fullName>
    </recommendedName>
</protein>
<dbReference type="KEGG" id="cgt:cgR_6003"/>
<dbReference type="InterPro" id="IPR011335">
    <property type="entry name" value="Restrct_endonuc-II-like"/>
</dbReference>
<evidence type="ECO:0000313" key="1">
    <source>
        <dbReference type="EMBL" id="BAQ21065.1"/>
    </source>
</evidence>
<dbReference type="EMBL" id="AP009044">
    <property type="protein sequence ID" value="BAQ21065.1"/>
    <property type="molecule type" value="Genomic_DNA"/>
</dbReference>
<evidence type="ECO:0008006" key="2">
    <source>
        <dbReference type="Google" id="ProtNLM"/>
    </source>
</evidence>
<accession>A0AB72VEY0</accession>
<sequence length="384" mass="43467">MAELADALASGASVRKDVGVQVPPRAPFKTTLLRKGGFCPFGLSSVRTFGTKILAKWGSKSGNLGVEFTSAGKLGTFRPFQQSNLSMARRIWTYQQLIDSGKTKRQIESLVHEQQLTRIFRGVYISGEVTGDSVWWALKSRRKNIALDGYSAIQSHLNQHLTLPILIRVPTSSKSNITDAYVRQVRSTRMPNGQRVSFIDAIATCLDHNYFRDSYLHQIVEEYYSGDYGAQNLKKHLAEIGGRDCTKLADFLAVATPGSDSELELILVRLLQRFGFKTEQNTKIGGYKWDVCIRDLWVLIDIDSWKYHGGDNRTQFVLDRWKSNHAAAMGWTALRLTDSCVGYDQVEIVDFLNRIREFREKAPNGRLKGVTSRPVWEWHSDLNI</sequence>
<proteinExistence type="predicted"/>